<protein>
    <recommendedName>
        <fullName evidence="9">Bifunctional folate synthesis protein</fullName>
    </recommendedName>
    <domain>
        <recommendedName>
            <fullName evidence="9">Dihydroneopterin aldolase</fullName>
            <shortName evidence="9">DHNA</shortName>
            <ecNumber evidence="9">4.1.2.25</ecNumber>
        </recommendedName>
        <alternativeName>
            <fullName evidence="9">7,8-dihydroneopterin aldolase</fullName>
        </alternativeName>
    </domain>
    <domain>
        <recommendedName>
            <fullName evidence="9">2-amino-4-hydroxy-6-hydroxymethyldihydropteridine pyrophosphokinase</fullName>
            <ecNumber evidence="9">2.7.6.3</ecNumber>
        </recommendedName>
        <alternativeName>
            <fullName evidence="9">6-hydroxymethyl-7,8-dihydropterin pyrophosphokinase</fullName>
            <shortName evidence="9">PPPK</shortName>
        </alternativeName>
        <alternativeName>
            <fullName evidence="9">7,8-dihydro-6-hydroxymethylpterin pyrophosphokinase</fullName>
            <shortName evidence="9">HPPK</shortName>
        </alternativeName>
    </domain>
</protein>
<dbReference type="InterPro" id="IPR006156">
    <property type="entry name" value="Dihydroneopterin_aldolase"/>
</dbReference>
<dbReference type="GO" id="GO:0003848">
    <property type="term" value="F:2-amino-4-hydroxy-6-hydroxymethyldihydropteridine diphosphokinase activity"/>
    <property type="evidence" value="ECO:0007669"/>
    <property type="project" value="UniProtKB-EC"/>
</dbReference>
<name>A0A1I0WV43_9CLOT</name>
<evidence type="ECO:0000256" key="2">
    <source>
        <dbReference type="ARBA" id="ARBA00005051"/>
    </source>
</evidence>
<evidence type="ECO:0000256" key="9">
    <source>
        <dbReference type="RuleBase" id="RU362079"/>
    </source>
</evidence>
<comment type="pathway">
    <text evidence="2">Cofactor biosynthesis; tetrahydrofolate biosynthesis; 2-amino-4-hydroxy-6-hydroxymethyl-7,8-dihydropteridine diphosphate from 7,8-dihydroneopterin triphosphate: step 4/4.</text>
</comment>
<comment type="catalytic activity">
    <reaction evidence="9">
        <text>7,8-dihydroneopterin = 6-hydroxymethyl-7,8-dihydropterin + glycolaldehyde</text>
        <dbReference type="Rhea" id="RHEA:10540"/>
        <dbReference type="ChEBI" id="CHEBI:17001"/>
        <dbReference type="ChEBI" id="CHEBI:17071"/>
        <dbReference type="ChEBI" id="CHEBI:44841"/>
        <dbReference type="EC" id="4.1.2.25"/>
    </reaction>
</comment>
<dbReference type="SUPFAM" id="SSF55083">
    <property type="entry name" value="6-hydroxymethyl-7,8-dihydropterin pyrophosphokinase, HPPK"/>
    <property type="match status" value="1"/>
</dbReference>
<comment type="function">
    <text evidence="9">Catalyzes the conversion of 7,8-dihydroneopterin to 6-hydroxymethyl-7,8-dihydropterin.</text>
</comment>
<evidence type="ECO:0000313" key="12">
    <source>
        <dbReference type="Proteomes" id="UP000198619"/>
    </source>
</evidence>
<sequence>MAGIDRILVKDLEVYANHGVFKEEKVLGQKFLITMELFLSLREAGKTGDLTKSVHYGELSHKVEEEFKKKSYDLIEEATEALAEFILKEYDFIDKVKVSIKKPWAPIGRPLDYVEVCIERAWHISYIALGSNMGNKEENLNNALEMINCEHTKVIKVAPFLKTEPWGYTDQDEFLNSVCMVKTILTPDELMDFLLQCEKDLKRERIIKWGPRTIDLDILFYDDLIIGSEKTIIPHPRIQERMFVLEPLSNISPYLMHPVLNKRIIDIKAELENK</sequence>
<evidence type="ECO:0000256" key="8">
    <source>
        <dbReference type="ARBA" id="ARBA00022909"/>
    </source>
</evidence>
<dbReference type="NCBIfam" id="TIGR00525">
    <property type="entry name" value="folB"/>
    <property type="match status" value="1"/>
</dbReference>
<dbReference type="UniPathway" id="UPA00077">
    <property type="reaction ID" value="UER00154"/>
</dbReference>
<evidence type="ECO:0000259" key="10">
    <source>
        <dbReference type="PROSITE" id="PS00794"/>
    </source>
</evidence>
<keyword evidence="6 11" id="KW-0418">Kinase</keyword>
<dbReference type="SUPFAM" id="SSF55620">
    <property type="entry name" value="Tetrahydrobiopterin biosynthesis enzymes-like"/>
    <property type="match status" value="1"/>
</dbReference>
<comment type="catalytic activity">
    <reaction evidence="1">
        <text>6-hydroxymethyl-7,8-dihydropterin + ATP = (7,8-dihydropterin-6-yl)methyl diphosphate + AMP + H(+)</text>
        <dbReference type="Rhea" id="RHEA:11412"/>
        <dbReference type="ChEBI" id="CHEBI:15378"/>
        <dbReference type="ChEBI" id="CHEBI:30616"/>
        <dbReference type="ChEBI" id="CHEBI:44841"/>
        <dbReference type="ChEBI" id="CHEBI:72950"/>
        <dbReference type="ChEBI" id="CHEBI:456215"/>
        <dbReference type="EC" id="2.7.6.3"/>
    </reaction>
</comment>
<dbReference type="STRING" id="84698.SAMN04488528_100652"/>
<proteinExistence type="inferred from homology"/>
<dbReference type="Pfam" id="PF01288">
    <property type="entry name" value="HPPK"/>
    <property type="match status" value="1"/>
</dbReference>
<dbReference type="Gene3D" id="3.30.1130.10">
    <property type="match status" value="1"/>
</dbReference>
<comment type="similarity">
    <text evidence="9">Belongs to the DHNA family.</text>
</comment>
<keyword evidence="12" id="KW-1185">Reference proteome</keyword>
<organism evidence="11 12">
    <name type="scientific">Clostridium frigidicarnis</name>
    <dbReference type="NCBI Taxonomy" id="84698"/>
    <lineage>
        <taxon>Bacteria</taxon>
        <taxon>Bacillati</taxon>
        <taxon>Bacillota</taxon>
        <taxon>Clostridia</taxon>
        <taxon>Eubacteriales</taxon>
        <taxon>Clostridiaceae</taxon>
        <taxon>Clostridium</taxon>
    </lineage>
</organism>
<keyword evidence="7" id="KW-0067">ATP-binding</keyword>
<keyword evidence="8 9" id="KW-0289">Folate biosynthesis</keyword>
<dbReference type="InterPro" id="IPR043133">
    <property type="entry name" value="GTP-CH-I_C/QueF"/>
</dbReference>
<dbReference type="NCBIfam" id="TIGR00526">
    <property type="entry name" value="folB_dom"/>
    <property type="match status" value="1"/>
</dbReference>
<keyword evidence="5" id="KW-0547">Nucleotide-binding</keyword>
<dbReference type="InterPro" id="IPR035907">
    <property type="entry name" value="Hppk_sf"/>
</dbReference>
<dbReference type="Pfam" id="PF02152">
    <property type="entry name" value="FolB"/>
    <property type="match status" value="1"/>
</dbReference>
<feature type="domain" description="7,8-dihydro-6-hydroxymethylpterin-pyrophosphokinase" evidence="10">
    <location>
        <begin position="208"/>
        <end position="219"/>
    </location>
</feature>
<dbReference type="CDD" id="cd00483">
    <property type="entry name" value="HPPK"/>
    <property type="match status" value="1"/>
</dbReference>
<dbReference type="EC" id="4.1.2.25" evidence="9"/>
<evidence type="ECO:0000256" key="4">
    <source>
        <dbReference type="ARBA" id="ARBA00022679"/>
    </source>
</evidence>
<evidence type="ECO:0000256" key="6">
    <source>
        <dbReference type="ARBA" id="ARBA00022777"/>
    </source>
</evidence>
<reference evidence="11 12" key="1">
    <citation type="submission" date="2016-10" db="EMBL/GenBank/DDBJ databases">
        <authorList>
            <person name="de Groot N.N."/>
        </authorList>
    </citation>
    <scope>NUCLEOTIDE SEQUENCE [LARGE SCALE GENOMIC DNA]</scope>
    <source>
        <strain evidence="11 12">DSM 12271</strain>
    </source>
</reference>
<dbReference type="NCBIfam" id="TIGR01498">
    <property type="entry name" value="folK"/>
    <property type="match status" value="1"/>
</dbReference>
<evidence type="ECO:0000313" key="11">
    <source>
        <dbReference type="EMBL" id="SFA92020.1"/>
    </source>
</evidence>
<dbReference type="InterPro" id="IPR006157">
    <property type="entry name" value="FolB_dom"/>
</dbReference>
<evidence type="ECO:0000256" key="3">
    <source>
        <dbReference type="ARBA" id="ARBA00009640"/>
    </source>
</evidence>
<dbReference type="AlphaFoldDB" id="A0A1I0WV43"/>
<dbReference type="GO" id="GO:0016301">
    <property type="term" value="F:kinase activity"/>
    <property type="evidence" value="ECO:0007669"/>
    <property type="project" value="UniProtKB-KW"/>
</dbReference>
<gene>
    <name evidence="11" type="ORF">SAMN04488528_100652</name>
</gene>
<dbReference type="GO" id="GO:0046656">
    <property type="term" value="P:folic acid biosynthetic process"/>
    <property type="evidence" value="ECO:0007669"/>
    <property type="project" value="UniProtKB-UniRule"/>
</dbReference>
<dbReference type="GO" id="GO:0046654">
    <property type="term" value="P:tetrahydrofolate biosynthetic process"/>
    <property type="evidence" value="ECO:0007669"/>
    <property type="project" value="UniProtKB-UniRule"/>
</dbReference>
<dbReference type="EC" id="2.7.6.3" evidence="9"/>
<dbReference type="PANTHER" id="PTHR43071">
    <property type="entry name" value="2-AMINO-4-HYDROXY-6-HYDROXYMETHYLDIHYDROPTERIDINE PYROPHOSPHOKINASE"/>
    <property type="match status" value="1"/>
</dbReference>
<evidence type="ECO:0000256" key="5">
    <source>
        <dbReference type="ARBA" id="ARBA00022741"/>
    </source>
</evidence>
<comment type="similarity">
    <text evidence="3">In the N-terminal section; belongs to the DHNA family.</text>
</comment>
<dbReference type="Gene3D" id="3.30.70.560">
    <property type="entry name" value="7,8-Dihydro-6-hydroxymethylpterin-pyrophosphokinase HPPK"/>
    <property type="match status" value="1"/>
</dbReference>
<dbReference type="SMART" id="SM00905">
    <property type="entry name" value="FolB"/>
    <property type="match status" value="1"/>
</dbReference>
<dbReference type="CDD" id="cd00534">
    <property type="entry name" value="DHNA_DHNTPE"/>
    <property type="match status" value="1"/>
</dbReference>
<accession>A0A1I0WV43</accession>
<dbReference type="PROSITE" id="PS00794">
    <property type="entry name" value="HPPK"/>
    <property type="match status" value="1"/>
</dbReference>
<comment type="pathway">
    <text evidence="9">Cofactor biosynthesis; tetrahydrofolate biosynthesis; 2-amino-4-hydroxy-6-hydroxymethyl-7,8-dihydropteridine diphosphate from 7,8-dihydroneopterin triphosphate: step 3/4.</text>
</comment>
<dbReference type="Proteomes" id="UP000198619">
    <property type="component" value="Unassembled WGS sequence"/>
</dbReference>
<evidence type="ECO:0000256" key="1">
    <source>
        <dbReference type="ARBA" id="ARBA00000198"/>
    </source>
</evidence>
<keyword evidence="9" id="KW-0456">Lyase</keyword>
<dbReference type="PANTHER" id="PTHR43071:SF1">
    <property type="entry name" value="2-AMINO-4-HYDROXY-6-HYDROXYMETHYLDIHYDROPTERIDINE PYROPHOSPHOKINASE"/>
    <property type="match status" value="1"/>
</dbReference>
<evidence type="ECO:0000256" key="7">
    <source>
        <dbReference type="ARBA" id="ARBA00022840"/>
    </source>
</evidence>
<dbReference type="EMBL" id="FOKI01000006">
    <property type="protein sequence ID" value="SFA92020.1"/>
    <property type="molecule type" value="Genomic_DNA"/>
</dbReference>
<dbReference type="GO" id="GO:0005524">
    <property type="term" value="F:ATP binding"/>
    <property type="evidence" value="ECO:0007669"/>
    <property type="project" value="UniProtKB-KW"/>
</dbReference>
<keyword evidence="4" id="KW-0808">Transferase</keyword>
<dbReference type="InterPro" id="IPR000550">
    <property type="entry name" value="Hppk"/>
</dbReference>
<dbReference type="GO" id="GO:0004150">
    <property type="term" value="F:dihydroneopterin aldolase activity"/>
    <property type="evidence" value="ECO:0007669"/>
    <property type="project" value="UniProtKB-UniRule"/>
</dbReference>